<evidence type="ECO:0000256" key="2">
    <source>
        <dbReference type="ARBA" id="ARBA00003264"/>
    </source>
</evidence>
<organism evidence="23 24">
    <name type="scientific">Cercophora samala</name>
    <dbReference type="NCBI Taxonomy" id="330535"/>
    <lineage>
        <taxon>Eukaryota</taxon>
        <taxon>Fungi</taxon>
        <taxon>Dikarya</taxon>
        <taxon>Ascomycota</taxon>
        <taxon>Pezizomycotina</taxon>
        <taxon>Sordariomycetes</taxon>
        <taxon>Sordariomycetidae</taxon>
        <taxon>Sordariales</taxon>
        <taxon>Lasiosphaeriaceae</taxon>
        <taxon>Cercophora</taxon>
    </lineage>
</organism>
<dbReference type="SUPFAM" id="SSF101473">
    <property type="entry name" value="DhaL-like"/>
    <property type="match status" value="1"/>
</dbReference>
<dbReference type="PROSITE" id="PS51480">
    <property type="entry name" value="DHAL"/>
    <property type="match status" value="1"/>
</dbReference>
<evidence type="ECO:0000256" key="15">
    <source>
        <dbReference type="ARBA" id="ARBA00023128"/>
    </source>
</evidence>
<feature type="domain" description="DhaL" evidence="21">
    <location>
        <begin position="387"/>
        <end position="585"/>
    </location>
</feature>
<dbReference type="Pfam" id="PF16113">
    <property type="entry name" value="ECH_2"/>
    <property type="match status" value="1"/>
</dbReference>
<evidence type="ECO:0000313" key="23">
    <source>
        <dbReference type="EMBL" id="KAK0674000.1"/>
    </source>
</evidence>
<dbReference type="SUPFAM" id="SSF82549">
    <property type="entry name" value="DAK1/DegV-like"/>
    <property type="match status" value="1"/>
</dbReference>
<dbReference type="EC" id="3.1.2.4" evidence="6"/>
<gene>
    <name evidence="23" type="ORF">QBC41DRAFT_298070</name>
</gene>
<evidence type="ECO:0000256" key="4">
    <source>
        <dbReference type="ARBA" id="ARBA00004778"/>
    </source>
</evidence>
<evidence type="ECO:0000256" key="19">
    <source>
        <dbReference type="PIRSR" id="PIRSR612734-1"/>
    </source>
</evidence>
<comment type="similarity">
    <text evidence="5">Belongs to the dihydroxyacetone kinase (DAK) family.</text>
</comment>
<comment type="catalytic activity">
    <reaction evidence="17">
        <text>D-glyceraldehyde + ATP = D-glyceraldehyde 3-phosphate + ADP + H(+)</text>
        <dbReference type="Rhea" id="RHEA:13941"/>
        <dbReference type="ChEBI" id="CHEBI:15378"/>
        <dbReference type="ChEBI" id="CHEBI:17378"/>
        <dbReference type="ChEBI" id="CHEBI:30616"/>
        <dbReference type="ChEBI" id="CHEBI:59776"/>
        <dbReference type="ChEBI" id="CHEBI:456216"/>
        <dbReference type="EC" id="2.7.1.28"/>
    </reaction>
</comment>
<evidence type="ECO:0000256" key="1">
    <source>
        <dbReference type="ARBA" id="ARBA00001709"/>
    </source>
</evidence>
<dbReference type="Proteomes" id="UP001174997">
    <property type="component" value="Unassembled WGS sequence"/>
</dbReference>
<dbReference type="GO" id="GO:0005829">
    <property type="term" value="C:cytosol"/>
    <property type="evidence" value="ECO:0007669"/>
    <property type="project" value="TreeGrafter"/>
</dbReference>
<keyword evidence="24" id="KW-1185">Reference proteome</keyword>
<keyword evidence="9" id="KW-0808">Transferase</keyword>
<dbReference type="GO" id="GO:0050354">
    <property type="term" value="F:triokinase activity"/>
    <property type="evidence" value="ECO:0007669"/>
    <property type="project" value="UniProtKB-EC"/>
</dbReference>
<feature type="active site" description="Tele-hemiaminal-histidine intermediate" evidence="19">
    <location>
        <position position="228"/>
    </location>
</feature>
<dbReference type="Pfam" id="PF02733">
    <property type="entry name" value="Dak1"/>
    <property type="match status" value="1"/>
</dbReference>
<dbReference type="FunFam" id="3.90.226.10:FF:000026">
    <property type="entry name" value="3-hydroxyisobutyryl-CoA hydrolase, mitochondrial"/>
    <property type="match status" value="1"/>
</dbReference>
<dbReference type="InterPro" id="IPR018376">
    <property type="entry name" value="Enoyl-CoA_hyd/isom_CS"/>
</dbReference>
<dbReference type="FunFam" id="1.25.40.340:FF:000001">
    <property type="entry name" value="Dihydroxyacetone kinase 1"/>
    <property type="match status" value="1"/>
</dbReference>
<dbReference type="GO" id="GO:0004371">
    <property type="term" value="F:glycerone kinase activity"/>
    <property type="evidence" value="ECO:0007669"/>
    <property type="project" value="UniProtKB-EC"/>
</dbReference>
<evidence type="ECO:0000256" key="12">
    <source>
        <dbReference type="ARBA" id="ARBA00022798"/>
    </source>
</evidence>
<dbReference type="Gene3D" id="3.40.50.10440">
    <property type="entry name" value="Dihydroxyacetone kinase, domain 1"/>
    <property type="match status" value="1"/>
</dbReference>
<evidence type="ECO:0000256" key="20">
    <source>
        <dbReference type="PIRSR" id="PIRSR612734-2"/>
    </source>
</evidence>
<dbReference type="CDD" id="cd06558">
    <property type="entry name" value="crotonase-like"/>
    <property type="match status" value="1"/>
</dbReference>
<dbReference type="SMART" id="SM01120">
    <property type="entry name" value="Dak2"/>
    <property type="match status" value="1"/>
</dbReference>
<dbReference type="NCBIfam" id="NF004127">
    <property type="entry name" value="PRK05617.1"/>
    <property type="match status" value="1"/>
</dbReference>
<proteinExistence type="inferred from homology"/>
<evidence type="ECO:0000256" key="5">
    <source>
        <dbReference type="ARBA" id="ARBA00008757"/>
    </source>
</evidence>
<dbReference type="EC" id="2.7.1.28" evidence="8"/>
<dbReference type="Gene3D" id="3.30.1180.20">
    <property type="entry name" value="Dihydroxyacetone kinase, domain 2"/>
    <property type="match status" value="1"/>
</dbReference>
<evidence type="ECO:0000259" key="22">
    <source>
        <dbReference type="PROSITE" id="PS51481"/>
    </source>
</evidence>
<dbReference type="NCBIfam" id="TIGR02361">
    <property type="entry name" value="dak_ATP"/>
    <property type="match status" value="1"/>
</dbReference>
<evidence type="ECO:0000256" key="16">
    <source>
        <dbReference type="ARBA" id="ARBA00031181"/>
    </source>
</evidence>
<dbReference type="EMBL" id="JAULSY010000003">
    <property type="protein sequence ID" value="KAK0674000.1"/>
    <property type="molecule type" value="Genomic_DNA"/>
</dbReference>
<dbReference type="AlphaFoldDB" id="A0AA39ZMN4"/>
<keyword evidence="10" id="KW-0547">Nucleotide-binding</keyword>
<dbReference type="PROSITE" id="PS51481">
    <property type="entry name" value="DHAK"/>
    <property type="match status" value="1"/>
</dbReference>
<dbReference type="InterPro" id="IPR036117">
    <property type="entry name" value="DhaL_dom_sf"/>
</dbReference>
<protein>
    <recommendedName>
        <fullName evidence="16">3-hydroxyisobutyryl-coenzyme A hydrolase</fullName>
        <ecNumber evidence="8">2.7.1.28</ecNumber>
        <ecNumber evidence="7">2.7.1.29</ecNumber>
        <ecNumber evidence="6">3.1.2.4</ecNumber>
    </recommendedName>
</protein>
<sequence>MSSKHFDPNPTHLLLASLHSQTLTNPSLALDTPNKILYLRPSQKSEAQRVHLISGGGAGHEPSFSGFVGTGLLSAAVSGTIFASPSAEQIRTCLFSRLPPQAETLVTVMNYTGDVLNFGLAVEKAKAAGKKVEMVIVGDDVAVGRTKGGKVGRRGVAGTVLVVKIAGALAKRGYKLEEVAKVAKLVARNLVSVGASLGRVHVPGRAVNIEEEGEKLGEDEVEIGMGIHNEAGVGREKMELKQLVAKMLKMMLDKNDKERGFVDVNSNEVVLLVNNLGGVSVLELGGIVAEVVKQLGEDWNIKPVRVLSGTYMTSLNGLGFSVSLLNVVNTDIGGPSMIELLDDECEATGWPAQISKLTWEERNQATREEDASNGEEVGESGLKVDAKAAQEVLTRGLEAVVAAEPDVTRYDTIVGDGDCGIGLKRGAEAILNHLASKPLTGDVVVDLANIIPVVEMEMDGTSGALYAIFLNALVAALRSTSESEKEASAKVWATALRQSCEALSRYTPARPGDRTLVDALYPFVDTLEETGDVKKAAEAAVAGAEGTKGMKASLGRTVYIGGSGFEEVPDPGAWGLASFFQGLAGIKKLEDDSNGWEKAILARAAAPCRAAAARPSSSIFNAAAAARPSSSIFNAAAAATMPLRAKLLSQQQPQSRTMSSSSPFAHFPPNSNDDPEDVLFQSLYGLRTIELNRPKKLNSLNGSMIRKIGPRLLEWSKSDMANVIVMKGAGPKAFCAGGDVKQLADWNLEDKVNGPAKSAAYFEQEYKLDHLIATYQKPYIAFMDGITMGGGVGLSIHAPFRIATERTVFAMPETTIGFFPDVGASFFLPRMAGEVGTWLALTSEQLRGANVFYAGVATHYLHSSSLNALESRLAELKFRDYDELSRRLGVVNATIEEFVTGLPYDEPIAVAGEVRRAIDRCFRFDTVGEIVEALEEERRNEVTGQWAEKTLETLHARSPTSVHVALKQMRIGRKWGIAETFRREHSIATKFMSYPDFTEGVMAKLGKAEDRREPAWQPASLEEFASEDRRELVDSFFEVDPEARKLKLLNDKTYAEYPFDNFGVPTEKEVEEKVAEGKVRSKGEVVEYFVRERRQKQGVKEVVGEILSRKTQEEDGGLLTWVYEK</sequence>
<keyword evidence="11" id="KW-0418">Kinase</keyword>
<evidence type="ECO:0000256" key="3">
    <source>
        <dbReference type="ARBA" id="ARBA00004173"/>
    </source>
</evidence>
<dbReference type="InterPro" id="IPR050861">
    <property type="entry name" value="Dihydroxyacetone_Kinase"/>
</dbReference>
<dbReference type="Gene3D" id="1.25.40.340">
    <property type="match status" value="1"/>
</dbReference>
<dbReference type="GO" id="GO:0005524">
    <property type="term" value="F:ATP binding"/>
    <property type="evidence" value="ECO:0007669"/>
    <property type="project" value="UniProtKB-KW"/>
</dbReference>
<dbReference type="InterPro" id="IPR029045">
    <property type="entry name" value="ClpP/crotonase-like_dom_sf"/>
</dbReference>
<accession>A0AA39ZMN4</accession>
<keyword evidence="14" id="KW-0067">ATP-binding</keyword>
<dbReference type="GO" id="GO:0019563">
    <property type="term" value="P:glycerol catabolic process"/>
    <property type="evidence" value="ECO:0007669"/>
    <property type="project" value="TreeGrafter"/>
</dbReference>
<evidence type="ECO:0000256" key="7">
    <source>
        <dbReference type="ARBA" id="ARBA00012107"/>
    </source>
</evidence>
<dbReference type="FunFam" id="3.30.1180.20:FF:000001">
    <property type="entry name" value="Dihydroxyacetone kinase 1"/>
    <property type="match status" value="1"/>
</dbReference>
<comment type="catalytic activity">
    <reaction evidence="1">
        <text>3-hydroxy-2-methylpropanoyl-CoA + H2O = 3-hydroxy-2-methylpropanoate + CoA + H(+)</text>
        <dbReference type="Rhea" id="RHEA:20888"/>
        <dbReference type="ChEBI" id="CHEBI:11805"/>
        <dbReference type="ChEBI" id="CHEBI:15377"/>
        <dbReference type="ChEBI" id="CHEBI:15378"/>
        <dbReference type="ChEBI" id="CHEBI:57287"/>
        <dbReference type="ChEBI" id="CHEBI:57340"/>
        <dbReference type="EC" id="3.1.2.4"/>
    </reaction>
</comment>
<evidence type="ECO:0000256" key="10">
    <source>
        <dbReference type="ARBA" id="ARBA00022741"/>
    </source>
</evidence>
<evidence type="ECO:0000256" key="14">
    <source>
        <dbReference type="ARBA" id="ARBA00022840"/>
    </source>
</evidence>
<evidence type="ECO:0000256" key="8">
    <source>
        <dbReference type="ARBA" id="ARBA00012110"/>
    </source>
</evidence>
<comment type="pathway">
    <text evidence="4">Polyol metabolism; glycerol fermentation; glycerone phosphate from glycerol (oxidative route): step 2/2.</text>
</comment>
<comment type="subcellular location">
    <subcellularLocation>
        <location evidence="3">Mitochondrion</location>
    </subcellularLocation>
</comment>
<dbReference type="Gene3D" id="3.90.226.10">
    <property type="entry name" value="2-enoyl-CoA Hydratase, Chain A, domain 1"/>
    <property type="match status" value="1"/>
</dbReference>
<dbReference type="PANTHER" id="PTHR28629">
    <property type="entry name" value="TRIOKINASE/FMN CYCLASE"/>
    <property type="match status" value="1"/>
</dbReference>
<dbReference type="PROSITE" id="PS00166">
    <property type="entry name" value="ENOYL_COA_HYDRATASE"/>
    <property type="match status" value="1"/>
</dbReference>
<dbReference type="GO" id="GO:0003860">
    <property type="term" value="F:3-hydroxyisobutyryl-CoA hydrolase activity"/>
    <property type="evidence" value="ECO:0007669"/>
    <property type="project" value="UniProtKB-EC"/>
</dbReference>
<feature type="domain" description="DhaK" evidence="22">
    <location>
        <begin position="9"/>
        <end position="350"/>
    </location>
</feature>
<comment type="caution">
    <text evidence="23">The sequence shown here is derived from an EMBL/GenBank/DDBJ whole genome shotgun (WGS) entry which is preliminary data.</text>
</comment>
<dbReference type="SUPFAM" id="SSF52096">
    <property type="entry name" value="ClpP/crotonase"/>
    <property type="match status" value="1"/>
</dbReference>
<dbReference type="InterPro" id="IPR004007">
    <property type="entry name" value="DhaL_dom"/>
</dbReference>
<dbReference type="FunFam" id="3.40.50.10440:FF:000002">
    <property type="entry name" value="Dihydroxyacetone kinase"/>
    <property type="match status" value="1"/>
</dbReference>
<dbReference type="InterPro" id="IPR045004">
    <property type="entry name" value="ECH_dom"/>
</dbReference>
<keyword evidence="13" id="KW-0378">Hydrolase</keyword>
<evidence type="ECO:0000256" key="6">
    <source>
        <dbReference type="ARBA" id="ARBA00011915"/>
    </source>
</evidence>
<evidence type="ECO:0000256" key="17">
    <source>
        <dbReference type="ARBA" id="ARBA00047974"/>
    </source>
</evidence>
<comment type="catalytic activity">
    <reaction evidence="18">
        <text>dihydroxyacetone + ATP = dihydroxyacetone phosphate + ADP + H(+)</text>
        <dbReference type="Rhea" id="RHEA:15773"/>
        <dbReference type="ChEBI" id="CHEBI:15378"/>
        <dbReference type="ChEBI" id="CHEBI:16016"/>
        <dbReference type="ChEBI" id="CHEBI:30616"/>
        <dbReference type="ChEBI" id="CHEBI:57642"/>
        <dbReference type="ChEBI" id="CHEBI:456216"/>
        <dbReference type="EC" id="2.7.1.29"/>
    </reaction>
</comment>
<dbReference type="PANTHER" id="PTHR28629:SF14">
    <property type="entry name" value="DIHYDROXYACETONE KINASE 1"/>
    <property type="match status" value="1"/>
</dbReference>
<feature type="binding site" evidence="20">
    <location>
        <begin position="57"/>
        <end position="60"/>
    </location>
    <ligand>
        <name>substrate</name>
    </ligand>
</feature>
<dbReference type="Pfam" id="PF02734">
    <property type="entry name" value="Dak2"/>
    <property type="match status" value="1"/>
</dbReference>
<dbReference type="GO" id="GO:0005739">
    <property type="term" value="C:mitochondrion"/>
    <property type="evidence" value="ECO:0007669"/>
    <property type="project" value="UniProtKB-SubCell"/>
</dbReference>
<keyword evidence="12" id="KW-0319">Glycerol metabolism</keyword>
<evidence type="ECO:0000313" key="24">
    <source>
        <dbReference type="Proteomes" id="UP001174997"/>
    </source>
</evidence>
<dbReference type="InterPro" id="IPR012734">
    <property type="entry name" value="DhaK_ATP"/>
</dbReference>
<evidence type="ECO:0000256" key="11">
    <source>
        <dbReference type="ARBA" id="ARBA00022777"/>
    </source>
</evidence>
<comment type="function">
    <text evidence="2">Catalyzes both the phosphorylation of dihydroxyacetone and of glyceraldehyde.</text>
</comment>
<evidence type="ECO:0000256" key="9">
    <source>
        <dbReference type="ARBA" id="ARBA00022679"/>
    </source>
</evidence>
<evidence type="ECO:0000256" key="13">
    <source>
        <dbReference type="ARBA" id="ARBA00022801"/>
    </source>
</evidence>
<keyword evidence="15" id="KW-0496">Mitochondrion</keyword>
<name>A0AA39ZMN4_9PEZI</name>
<dbReference type="EC" id="2.7.1.29" evidence="7"/>
<evidence type="ECO:0000256" key="18">
    <source>
        <dbReference type="ARBA" id="ARBA00048898"/>
    </source>
</evidence>
<evidence type="ECO:0000259" key="21">
    <source>
        <dbReference type="PROSITE" id="PS51480"/>
    </source>
</evidence>
<reference evidence="23" key="1">
    <citation type="submission" date="2023-06" db="EMBL/GenBank/DDBJ databases">
        <title>Genome-scale phylogeny and comparative genomics of the fungal order Sordariales.</title>
        <authorList>
            <consortium name="Lawrence Berkeley National Laboratory"/>
            <person name="Hensen N."/>
            <person name="Bonometti L."/>
            <person name="Westerberg I."/>
            <person name="Brannstrom I.O."/>
            <person name="Guillou S."/>
            <person name="Cros-Aarteil S."/>
            <person name="Calhoun S."/>
            <person name="Haridas S."/>
            <person name="Kuo A."/>
            <person name="Mondo S."/>
            <person name="Pangilinan J."/>
            <person name="Riley R."/>
            <person name="Labutti K."/>
            <person name="Andreopoulos B."/>
            <person name="Lipzen A."/>
            <person name="Chen C."/>
            <person name="Yanf M."/>
            <person name="Daum C."/>
            <person name="Ng V."/>
            <person name="Clum A."/>
            <person name="Steindorff A."/>
            <person name="Ohm R."/>
            <person name="Martin F."/>
            <person name="Silar P."/>
            <person name="Natvig D."/>
            <person name="Lalanne C."/>
            <person name="Gautier V."/>
            <person name="Ament-Velasquez S.L."/>
            <person name="Kruys A."/>
            <person name="Hutchinson M.I."/>
            <person name="Powell A.J."/>
            <person name="Barry K."/>
            <person name="Miller A.N."/>
            <person name="Grigoriev I.V."/>
            <person name="Debuchy R."/>
            <person name="Gladieux P."/>
            <person name="Thoren M.H."/>
            <person name="Johannesson H."/>
        </authorList>
    </citation>
    <scope>NUCLEOTIDE SEQUENCE</scope>
    <source>
        <strain evidence="23">CBS 307.81</strain>
    </source>
</reference>
<dbReference type="InterPro" id="IPR004006">
    <property type="entry name" value="DhaK_dom"/>
</dbReference>
<feature type="binding site" evidence="20">
    <location>
        <position position="114"/>
    </location>
    <ligand>
        <name>substrate</name>
    </ligand>
</feature>